<reference evidence="1 2" key="1">
    <citation type="submission" date="2024-07" db="EMBL/GenBank/DDBJ databases">
        <title>Genomic Encyclopedia of Type Strains, Phase V (KMG-V): Genome sequencing to study the core and pangenomes of soil and plant-associated prokaryotes.</title>
        <authorList>
            <person name="Whitman W."/>
        </authorList>
    </citation>
    <scope>NUCLEOTIDE SEQUENCE [LARGE SCALE GENOMIC DNA]</scope>
    <source>
        <strain evidence="1 2">USDA 152</strain>
    </source>
</reference>
<name>A0ABV4FPS8_9BRAD</name>
<dbReference type="Proteomes" id="UP001565369">
    <property type="component" value="Unassembled WGS sequence"/>
</dbReference>
<accession>A0ABV4FPS8</accession>
<comment type="caution">
    <text evidence="1">The sequence shown here is derived from an EMBL/GenBank/DDBJ whole genome shotgun (WGS) entry which is preliminary data.</text>
</comment>
<dbReference type="RefSeq" id="WP_131233098.1">
    <property type="nucleotide sequence ID" value="NZ_AXAF01000013.1"/>
</dbReference>
<sequence length="319" mass="35761">MPPHDGKPSSVLGDADDVDLSNNKALRHARLPQYFASDDFRNRFMEAAHVDDSEIARAMPPSTGGFLTVEQSEINNDLLGFFVDRKSDMEAEFVSELSEKIGEAKTRLFCDTIACEWSDGLSKRLKGNVLALKRSVKNYLETIIRGLTIDRIVTLSDIGPGDAMLTTQELACLLTLNDRMMHVLIDDWIERRPGASSISRSDIFYRRGIVLQELFEHEVEYFERDFISSYTLAMSVADKFSQNVKKDKAGIPAILSADCDYFLGRILFFSGFIPGMDPRQLEIGMIPADRPDKLVYQGIHSGVAEYLVGEHPITGAEEH</sequence>
<protein>
    <recommendedName>
        <fullName evidence="3">DUF4263 domain-containing protein</fullName>
    </recommendedName>
</protein>
<organism evidence="1 2">
    <name type="scientific">Bradyrhizobium ottawaense</name>
    <dbReference type="NCBI Taxonomy" id="931866"/>
    <lineage>
        <taxon>Bacteria</taxon>
        <taxon>Pseudomonadati</taxon>
        <taxon>Pseudomonadota</taxon>
        <taxon>Alphaproteobacteria</taxon>
        <taxon>Hyphomicrobiales</taxon>
        <taxon>Nitrobacteraceae</taxon>
        <taxon>Bradyrhizobium</taxon>
    </lineage>
</organism>
<proteinExistence type="predicted"/>
<evidence type="ECO:0000313" key="2">
    <source>
        <dbReference type="Proteomes" id="UP001565369"/>
    </source>
</evidence>
<evidence type="ECO:0000313" key="1">
    <source>
        <dbReference type="EMBL" id="MEY9453382.1"/>
    </source>
</evidence>
<gene>
    <name evidence="1" type="ORF">ABIG07_002330</name>
</gene>
<dbReference type="EMBL" id="JBGBZJ010000003">
    <property type="protein sequence ID" value="MEY9453382.1"/>
    <property type="molecule type" value="Genomic_DNA"/>
</dbReference>
<evidence type="ECO:0008006" key="3">
    <source>
        <dbReference type="Google" id="ProtNLM"/>
    </source>
</evidence>
<keyword evidence="2" id="KW-1185">Reference proteome</keyword>